<keyword evidence="7" id="KW-0812">Transmembrane</keyword>
<keyword evidence="7" id="KW-0472">Membrane</keyword>
<proteinExistence type="predicted"/>
<evidence type="ECO:0000313" key="10">
    <source>
        <dbReference type="EMBL" id="EFQ53686.1"/>
    </source>
</evidence>
<evidence type="ECO:0000256" key="2">
    <source>
        <dbReference type="ARBA" id="ARBA00022525"/>
    </source>
</evidence>
<keyword evidence="4" id="KW-0572">Peptidoglycan-anchor</keyword>
<dbReference type="Gene3D" id="2.60.40.4300">
    <property type="match status" value="1"/>
</dbReference>
<dbReference type="Pfam" id="PF00746">
    <property type="entry name" value="Gram_pos_anchor"/>
    <property type="match status" value="1"/>
</dbReference>
<protein>
    <submittedName>
        <fullName evidence="10">KxYKxGKxW signal domain protein</fullName>
    </submittedName>
</protein>
<evidence type="ECO:0000313" key="11">
    <source>
        <dbReference type="Proteomes" id="UP000003070"/>
    </source>
</evidence>
<dbReference type="AlphaFoldDB" id="E3C6F9"/>
<dbReference type="NCBIfam" id="TIGR03715">
    <property type="entry name" value="KxYKxGKxW"/>
    <property type="match status" value="1"/>
</dbReference>
<sequence length="522" mass="57339">MNEHKKMYKAGKRWLVATLAVASVAVGTAVVSGQPAVHAATVDNVTQSQQAANTDPRITVVSGDQNQGQRNQYQQQAQDLQQQVADRNASLEQVNGQLSQYQQEQAAADTAIKNDQAQLDQGKQLMDQAVQAKTARQSEILQQHAQVLAELNAQRQKTQELKAQADELRTKKDDLSKQCNSIFDQVMKETDHTVFVKLNEQYKQLSAKEQEAEDAYNAAFEQQIASVNKTNQIGEKSQTLLDQLVALKKDPNPYLPADKESYERGQQLVADFTKQLASDQQKKASLANRIRGMQRQLQLIGAQRDQYQQELDAINSQLQALPAVYQVEKKITRTIVLNQPNGAHKMIQQQAKITGTKTVINGQTSYSNWSQAEWPAFVAEELPGYQVPTLAAQTVDSSTPDQQLELTYQPQEPTNPDRGGNDQQSNGVDQADKTAQEKKTNSDQQPTGGKNTGSGQATQVKGNYLSGAKQDVLLEPAAHRGGNGTQNTQLPQTGNQTEALPLAALAISAGMAMFGLALPRRR</sequence>
<feature type="coiled-coil region" evidence="5">
    <location>
        <begin position="63"/>
        <end position="97"/>
    </location>
</feature>
<keyword evidence="5" id="KW-0175">Coiled coil</keyword>
<dbReference type="Proteomes" id="UP000003070">
    <property type="component" value="Unassembled WGS sequence"/>
</dbReference>
<feature type="chain" id="PRO_5003167430" evidence="8">
    <location>
        <begin position="40"/>
        <end position="522"/>
    </location>
</feature>
<feature type="compositionally biased region" description="Polar residues" evidence="6">
    <location>
        <begin position="442"/>
        <end position="459"/>
    </location>
</feature>
<name>E3C6F9_9LACO</name>
<feature type="coiled-coil region" evidence="5">
    <location>
        <begin position="141"/>
        <end position="222"/>
    </location>
</feature>
<keyword evidence="7" id="KW-1133">Transmembrane helix</keyword>
<dbReference type="NCBIfam" id="TIGR01167">
    <property type="entry name" value="LPXTG_anchor"/>
    <property type="match status" value="1"/>
</dbReference>
<keyword evidence="2" id="KW-0964">Secreted</keyword>
<feature type="domain" description="Gram-positive cocci surface proteins LPxTG" evidence="9">
    <location>
        <begin position="490"/>
        <end position="522"/>
    </location>
</feature>
<evidence type="ECO:0000256" key="7">
    <source>
        <dbReference type="SAM" id="Phobius"/>
    </source>
</evidence>
<organism evidence="10 11">
    <name type="scientific">Limosilactobacillus oris PB013-T2-3</name>
    <dbReference type="NCBI Taxonomy" id="908339"/>
    <lineage>
        <taxon>Bacteria</taxon>
        <taxon>Bacillati</taxon>
        <taxon>Bacillota</taxon>
        <taxon>Bacilli</taxon>
        <taxon>Lactobacillales</taxon>
        <taxon>Lactobacillaceae</taxon>
        <taxon>Limosilactobacillus</taxon>
    </lineage>
</organism>
<dbReference type="RefSeq" id="WP_003711785.1">
    <property type="nucleotide sequence ID" value="NZ_AEKL01000023.1"/>
</dbReference>
<dbReference type="EMBL" id="AEKL01000023">
    <property type="protein sequence ID" value="EFQ53686.1"/>
    <property type="molecule type" value="Genomic_DNA"/>
</dbReference>
<evidence type="ECO:0000256" key="6">
    <source>
        <dbReference type="SAM" id="MobiDB-lite"/>
    </source>
</evidence>
<evidence type="ECO:0000259" key="9">
    <source>
        <dbReference type="PROSITE" id="PS50847"/>
    </source>
</evidence>
<dbReference type="PROSITE" id="PS50847">
    <property type="entry name" value="GRAM_POS_ANCHORING"/>
    <property type="match status" value="1"/>
</dbReference>
<accession>E3C6F9</accession>
<feature type="transmembrane region" description="Helical" evidence="7">
    <location>
        <begin position="499"/>
        <end position="518"/>
    </location>
</feature>
<evidence type="ECO:0000256" key="1">
    <source>
        <dbReference type="ARBA" id="ARBA00022512"/>
    </source>
</evidence>
<feature type="coiled-coil region" evidence="5">
    <location>
        <begin position="276"/>
        <end position="317"/>
    </location>
</feature>
<evidence type="ECO:0000256" key="5">
    <source>
        <dbReference type="SAM" id="Coils"/>
    </source>
</evidence>
<dbReference type="InterPro" id="IPR022263">
    <property type="entry name" value="KxYKxGKxW"/>
</dbReference>
<evidence type="ECO:0000256" key="3">
    <source>
        <dbReference type="ARBA" id="ARBA00022729"/>
    </source>
</evidence>
<gene>
    <name evidence="10" type="ORF">HMPREF9265_0866</name>
</gene>
<dbReference type="InterPro" id="IPR019931">
    <property type="entry name" value="LPXTG_anchor"/>
</dbReference>
<dbReference type="Pfam" id="PF19258">
    <property type="entry name" value="KxYKxGKxW_sig"/>
    <property type="match status" value="1"/>
</dbReference>
<keyword evidence="3 8" id="KW-0732">Signal</keyword>
<keyword evidence="1" id="KW-0134">Cell wall</keyword>
<evidence type="ECO:0000256" key="4">
    <source>
        <dbReference type="ARBA" id="ARBA00023088"/>
    </source>
</evidence>
<evidence type="ECO:0000256" key="8">
    <source>
        <dbReference type="SAM" id="SignalP"/>
    </source>
</evidence>
<feature type="compositionally biased region" description="Basic and acidic residues" evidence="6">
    <location>
        <begin position="430"/>
        <end position="441"/>
    </location>
</feature>
<feature type="region of interest" description="Disordered" evidence="6">
    <location>
        <begin position="408"/>
        <end position="459"/>
    </location>
</feature>
<comment type="caution">
    <text evidence="10">The sequence shown here is derived from an EMBL/GenBank/DDBJ whole genome shotgun (WGS) entry which is preliminary data.</text>
</comment>
<feature type="signal peptide" evidence="8">
    <location>
        <begin position="1"/>
        <end position="39"/>
    </location>
</feature>
<reference evidence="10 11" key="1">
    <citation type="submission" date="2010-10" db="EMBL/GenBank/DDBJ databases">
        <authorList>
            <person name="Durkin A.S."/>
            <person name="Madupu R."/>
            <person name="Torralba M."/>
            <person name="Gillis M."/>
            <person name="Methe B."/>
            <person name="Sutton G."/>
            <person name="Nelson K.E."/>
        </authorList>
    </citation>
    <scope>NUCLEOTIDE SEQUENCE [LARGE SCALE GENOMIC DNA]</scope>
    <source>
        <strain evidence="10 11">PB013-T2-3</strain>
    </source>
</reference>
<dbReference type="OrthoDB" id="2329088at2"/>